<dbReference type="PANTHER" id="PTHR38396">
    <property type="entry name" value="TRANSMEMBRANE PROTEIN"/>
    <property type="match status" value="1"/>
</dbReference>
<keyword evidence="2" id="KW-1185">Reference proteome</keyword>
<dbReference type="EMBL" id="KZ452039">
    <property type="protein sequence ID" value="PKA49321.1"/>
    <property type="molecule type" value="Genomic_DNA"/>
</dbReference>
<proteinExistence type="predicted"/>
<protein>
    <submittedName>
        <fullName evidence="1">Uncharacterized protein</fullName>
    </submittedName>
</protein>
<evidence type="ECO:0000313" key="1">
    <source>
        <dbReference type="EMBL" id="PKA49321.1"/>
    </source>
</evidence>
<gene>
    <name evidence="1" type="ORF">AXF42_Ash014223</name>
</gene>
<name>A0A2I0A1A3_9ASPA</name>
<dbReference type="PANTHER" id="PTHR38396:SF1">
    <property type="entry name" value="TRANSMEMBRANE PROTEIN"/>
    <property type="match status" value="1"/>
</dbReference>
<dbReference type="OrthoDB" id="1304015at2759"/>
<reference evidence="1 2" key="1">
    <citation type="journal article" date="2017" name="Nature">
        <title>The Apostasia genome and the evolution of orchids.</title>
        <authorList>
            <person name="Zhang G.Q."/>
            <person name="Liu K.W."/>
            <person name="Li Z."/>
            <person name="Lohaus R."/>
            <person name="Hsiao Y.Y."/>
            <person name="Niu S.C."/>
            <person name="Wang J.Y."/>
            <person name="Lin Y.C."/>
            <person name="Xu Q."/>
            <person name="Chen L.J."/>
            <person name="Yoshida K."/>
            <person name="Fujiwara S."/>
            <person name="Wang Z.W."/>
            <person name="Zhang Y.Q."/>
            <person name="Mitsuda N."/>
            <person name="Wang M."/>
            <person name="Liu G.H."/>
            <person name="Pecoraro L."/>
            <person name="Huang H.X."/>
            <person name="Xiao X.J."/>
            <person name="Lin M."/>
            <person name="Wu X.Y."/>
            <person name="Wu W.L."/>
            <person name="Chen Y.Y."/>
            <person name="Chang S.B."/>
            <person name="Sakamoto S."/>
            <person name="Ohme-Takagi M."/>
            <person name="Yagi M."/>
            <person name="Zeng S.J."/>
            <person name="Shen C.Y."/>
            <person name="Yeh C.M."/>
            <person name="Luo Y.B."/>
            <person name="Tsai W.C."/>
            <person name="Van de Peer Y."/>
            <person name="Liu Z.J."/>
        </authorList>
    </citation>
    <scope>NUCLEOTIDE SEQUENCE [LARGE SCALE GENOMIC DNA]</scope>
    <source>
        <strain evidence="2">cv. Shenzhen</strain>
        <tissue evidence="1">Stem</tissue>
    </source>
</reference>
<evidence type="ECO:0000313" key="2">
    <source>
        <dbReference type="Proteomes" id="UP000236161"/>
    </source>
</evidence>
<organism evidence="1 2">
    <name type="scientific">Apostasia shenzhenica</name>
    <dbReference type="NCBI Taxonomy" id="1088818"/>
    <lineage>
        <taxon>Eukaryota</taxon>
        <taxon>Viridiplantae</taxon>
        <taxon>Streptophyta</taxon>
        <taxon>Embryophyta</taxon>
        <taxon>Tracheophyta</taxon>
        <taxon>Spermatophyta</taxon>
        <taxon>Magnoliopsida</taxon>
        <taxon>Liliopsida</taxon>
        <taxon>Asparagales</taxon>
        <taxon>Orchidaceae</taxon>
        <taxon>Apostasioideae</taxon>
        <taxon>Apostasia</taxon>
    </lineage>
</organism>
<sequence length="85" mass="9274">MPHRAYVLIFIFWALLAIITPTLVLWSASAKPNFLLNKKENRGILARRMMASGKKANRRNITGEGGIAPAPPPIMTARVNGAMGC</sequence>
<dbReference type="Proteomes" id="UP000236161">
    <property type="component" value="Unassembled WGS sequence"/>
</dbReference>
<dbReference type="AlphaFoldDB" id="A0A2I0A1A3"/>
<accession>A0A2I0A1A3</accession>